<dbReference type="EMBL" id="JBHTBH010000006">
    <property type="protein sequence ID" value="MFC7328876.1"/>
    <property type="molecule type" value="Genomic_DNA"/>
</dbReference>
<evidence type="ECO:0000313" key="15">
    <source>
        <dbReference type="Proteomes" id="UP001596540"/>
    </source>
</evidence>
<comment type="subcellular location">
    <subcellularLocation>
        <location evidence="1">Cell membrane</location>
        <topology evidence="1">Multi-pass membrane protein</topology>
    </subcellularLocation>
</comment>
<dbReference type="Gene3D" id="3.40.1110.10">
    <property type="entry name" value="Calcium-transporting ATPase, cytoplasmic domain N"/>
    <property type="match status" value="1"/>
</dbReference>
<feature type="compositionally biased region" description="Basic and acidic residues" evidence="11">
    <location>
        <begin position="1461"/>
        <end position="1474"/>
    </location>
</feature>
<dbReference type="Pfam" id="PF00690">
    <property type="entry name" value="Cation_ATPase_N"/>
    <property type="match status" value="1"/>
</dbReference>
<evidence type="ECO:0000256" key="9">
    <source>
        <dbReference type="ARBA" id="ARBA00023136"/>
    </source>
</evidence>
<dbReference type="InterPro" id="IPR023299">
    <property type="entry name" value="ATPase_P-typ_cyto_dom_N"/>
</dbReference>
<keyword evidence="7" id="KW-1278">Translocase</keyword>
<accession>A0ABW2KFX9</accession>
<evidence type="ECO:0000256" key="1">
    <source>
        <dbReference type="ARBA" id="ARBA00004651"/>
    </source>
</evidence>
<keyword evidence="5" id="KW-0067">ATP-binding</keyword>
<dbReference type="InterPro" id="IPR004014">
    <property type="entry name" value="ATPase_P-typ_cation-transptr_N"/>
</dbReference>
<dbReference type="SUPFAM" id="SSF81665">
    <property type="entry name" value="Calcium ATPase, transmembrane domain M"/>
    <property type="match status" value="1"/>
</dbReference>
<dbReference type="NCBIfam" id="TIGR01494">
    <property type="entry name" value="ATPase_P-type"/>
    <property type="match status" value="2"/>
</dbReference>
<keyword evidence="4" id="KW-0547">Nucleotide-binding</keyword>
<dbReference type="Gene3D" id="3.40.50.1000">
    <property type="entry name" value="HAD superfamily/HAD-like"/>
    <property type="match status" value="1"/>
</dbReference>
<feature type="domain" description="Cation-transporting P-type ATPase N-terminal" evidence="13">
    <location>
        <begin position="615"/>
        <end position="686"/>
    </location>
</feature>
<feature type="transmembrane region" description="Helical" evidence="12">
    <location>
        <begin position="1271"/>
        <end position="1292"/>
    </location>
</feature>
<evidence type="ECO:0000256" key="12">
    <source>
        <dbReference type="SAM" id="Phobius"/>
    </source>
</evidence>
<dbReference type="Gene3D" id="2.70.150.10">
    <property type="entry name" value="Calcium-transporting ATPase, cytoplasmic transduction domain A"/>
    <property type="match status" value="1"/>
</dbReference>
<feature type="compositionally biased region" description="Basic and acidic residues" evidence="11">
    <location>
        <begin position="639"/>
        <end position="650"/>
    </location>
</feature>
<dbReference type="InterPro" id="IPR044492">
    <property type="entry name" value="P_typ_ATPase_HD_dom"/>
</dbReference>
<protein>
    <submittedName>
        <fullName evidence="14">HAD-IC family P-type ATPase</fullName>
    </submittedName>
</protein>
<keyword evidence="9 12" id="KW-0472">Membrane</keyword>
<dbReference type="Gene3D" id="1.20.1110.10">
    <property type="entry name" value="Calcium-transporting ATPase, transmembrane domain"/>
    <property type="match status" value="1"/>
</dbReference>
<evidence type="ECO:0000256" key="5">
    <source>
        <dbReference type="ARBA" id="ARBA00022840"/>
    </source>
</evidence>
<dbReference type="InterPro" id="IPR001757">
    <property type="entry name" value="P_typ_ATPase"/>
</dbReference>
<dbReference type="RefSeq" id="WP_379871530.1">
    <property type="nucleotide sequence ID" value="NZ_JBHTBH010000006.1"/>
</dbReference>
<feature type="region of interest" description="Disordered" evidence="11">
    <location>
        <begin position="1461"/>
        <end position="1484"/>
    </location>
</feature>
<dbReference type="SUPFAM" id="SSF56784">
    <property type="entry name" value="HAD-like"/>
    <property type="match status" value="1"/>
</dbReference>
<keyword evidence="3" id="KW-0479">Metal-binding</keyword>
<dbReference type="PRINTS" id="PR00120">
    <property type="entry name" value="HATPASE"/>
</dbReference>
<dbReference type="Proteomes" id="UP001596540">
    <property type="component" value="Unassembled WGS sequence"/>
</dbReference>
<keyword evidence="6" id="KW-0460">Magnesium</keyword>
<dbReference type="Pfam" id="PF00689">
    <property type="entry name" value="Cation_ATPase_C"/>
    <property type="match status" value="1"/>
</dbReference>
<dbReference type="SFLD" id="SFLDS00003">
    <property type="entry name" value="Haloacid_Dehalogenase"/>
    <property type="match status" value="1"/>
</dbReference>
<dbReference type="PANTHER" id="PTHR24093">
    <property type="entry name" value="CATION TRANSPORTING ATPASE"/>
    <property type="match status" value="1"/>
</dbReference>
<evidence type="ECO:0000256" key="7">
    <source>
        <dbReference type="ARBA" id="ARBA00022967"/>
    </source>
</evidence>
<feature type="compositionally biased region" description="Polar residues" evidence="11">
    <location>
        <begin position="1475"/>
        <end position="1484"/>
    </location>
</feature>
<dbReference type="InterPro" id="IPR008250">
    <property type="entry name" value="ATPase_P-typ_transduc_dom_A_sf"/>
</dbReference>
<dbReference type="PRINTS" id="PR00119">
    <property type="entry name" value="CATATPASE"/>
</dbReference>
<feature type="transmembrane region" description="Helical" evidence="12">
    <location>
        <begin position="1400"/>
        <end position="1418"/>
    </location>
</feature>
<evidence type="ECO:0000259" key="13">
    <source>
        <dbReference type="SMART" id="SM00831"/>
    </source>
</evidence>
<dbReference type="InterPro" id="IPR018303">
    <property type="entry name" value="ATPase_P-typ_P_site"/>
</dbReference>
<dbReference type="InterPro" id="IPR036412">
    <property type="entry name" value="HAD-like_sf"/>
</dbReference>
<dbReference type="InterPro" id="IPR006121">
    <property type="entry name" value="HMA_dom"/>
</dbReference>
<gene>
    <name evidence="14" type="ORF">ACFQRF_14095</name>
</gene>
<evidence type="ECO:0000256" key="8">
    <source>
        <dbReference type="ARBA" id="ARBA00022989"/>
    </source>
</evidence>
<dbReference type="Pfam" id="PF13246">
    <property type="entry name" value="Cation_ATPase"/>
    <property type="match status" value="1"/>
</dbReference>
<keyword evidence="8 12" id="KW-1133">Transmembrane helix</keyword>
<name>A0ABW2KFX9_9ACTN</name>
<evidence type="ECO:0000313" key="14">
    <source>
        <dbReference type="EMBL" id="MFC7328876.1"/>
    </source>
</evidence>
<dbReference type="CDD" id="cd00371">
    <property type="entry name" value="HMA"/>
    <property type="match status" value="1"/>
</dbReference>
<dbReference type="Pfam" id="PF00122">
    <property type="entry name" value="E1-E2_ATPase"/>
    <property type="match status" value="1"/>
</dbReference>
<dbReference type="PANTHER" id="PTHR24093:SF513">
    <property type="entry name" value="CATION-TRANSPORTING ATPASE I-RELATED"/>
    <property type="match status" value="1"/>
</dbReference>
<dbReference type="InterPro" id="IPR023298">
    <property type="entry name" value="ATPase_P-typ_TM_dom_sf"/>
</dbReference>
<reference evidence="15" key="1">
    <citation type="journal article" date="2019" name="Int. J. Syst. Evol. Microbiol.">
        <title>The Global Catalogue of Microorganisms (GCM) 10K type strain sequencing project: providing services to taxonomists for standard genome sequencing and annotation.</title>
        <authorList>
            <consortium name="The Broad Institute Genomics Platform"/>
            <consortium name="The Broad Institute Genome Sequencing Center for Infectious Disease"/>
            <person name="Wu L."/>
            <person name="Ma J."/>
        </authorList>
    </citation>
    <scope>NUCLEOTIDE SEQUENCE [LARGE SCALE GENOMIC DNA]</scope>
    <source>
        <strain evidence="15">CGMCC 4.7382</strain>
    </source>
</reference>
<dbReference type="InterPro" id="IPR006068">
    <property type="entry name" value="ATPase_P-typ_cation-transptr_C"/>
</dbReference>
<dbReference type="InterPro" id="IPR023214">
    <property type="entry name" value="HAD_sf"/>
</dbReference>
<keyword evidence="2 12" id="KW-0812">Transmembrane</keyword>
<evidence type="ECO:0000256" key="3">
    <source>
        <dbReference type="ARBA" id="ARBA00022723"/>
    </source>
</evidence>
<proteinExistence type="predicted"/>
<dbReference type="SFLD" id="SFLDG00002">
    <property type="entry name" value="C1.7:_P-type_atpase_like"/>
    <property type="match status" value="1"/>
</dbReference>
<evidence type="ECO:0000256" key="11">
    <source>
        <dbReference type="SAM" id="MobiDB-lite"/>
    </source>
</evidence>
<keyword evidence="15" id="KW-1185">Reference proteome</keyword>
<dbReference type="PROSITE" id="PS00154">
    <property type="entry name" value="ATPASE_E1_E2"/>
    <property type="match status" value="1"/>
</dbReference>
<comment type="caution">
    <text evidence="14">The sequence shown here is derived from an EMBL/GenBank/DDBJ whole genome shotgun (WGS) entry which is preliminary data.</text>
</comment>
<dbReference type="SUPFAM" id="SSF81653">
    <property type="entry name" value="Calcium ATPase, transduction domain A"/>
    <property type="match status" value="1"/>
</dbReference>
<evidence type="ECO:0000256" key="6">
    <source>
        <dbReference type="ARBA" id="ARBA00022842"/>
    </source>
</evidence>
<evidence type="ECO:0000256" key="10">
    <source>
        <dbReference type="ARBA" id="ARBA00049360"/>
    </source>
</evidence>
<evidence type="ECO:0000256" key="2">
    <source>
        <dbReference type="ARBA" id="ARBA00022692"/>
    </source>
</evidence>
<dbReference type="SMART" id="SM00831">
    <property type="entry name" value="Cation_ATPase_N"/>
    <property type="match status" value="1"/>
</dbReference>
<sequence length="1484" mass="154595">MLLGHLLGVTIQVTRELSAMPALRTARRLTPAPVPTSRCTVVAPGRTDVRLRGAHEPGNEDACRDLERELLSIGGVHRAEVNAVLGRVRIDHDPEIPAGDLVSAVKELERRNGLHSAGFLPHPHPGDLGTVRTEARKVAANLAGCGLALAAKTLRLPALPPASSTVLILADMTPAIREGIRRAIGDRATDLLFGPGITAAHLLGQEPADLAIDALQGVVRCAEAQAHKRAWDRRAPDLDADLDDFRARPLEHERRPVPLPPSPVERAMKMAPVTLAAGGAAFAITRNAQRAQSVLTAGVPRAAWLGRETFSALFGAAAAEQGVVTRDIRSLRRLDRLTAVLIDASALTTGQWRIDEVIPAAAGATAEECYAHALELIDVARPDRRRTRKGWAVTPLGAAAVPPPVREAAEQCRRRGGRPLALRRHGEFAGFVSVLPELDPLAAALVAAGRRVGPVVLAGQGTGIEERLPVDRVLPGGADLRASVRKLQKDGHGVALVGGRSPEALAVADVSIGLLGGPDGPPWAAHFLCGPGLAGVYLLLDAVQAARESSLRSARISVVGSVAGLLLAAAGPAYGASARAGLAVQAAKVLAMADGAWTSVTLARRPAPVPEEPTPWHAWPADAVLSTLDSSEQGLASEEAARRRAGRAAEEAPPPPGFGRILIEELDNPLTPALAAGAGISAVLGSAVDAALIAGVLGVNAAMSGVQRLGVDRALRRLVDLSAVRTRVRRPESETPVPVSGEELVPGDVIAVTAGDSVPADCRVLAAEDLEVDESSLTGESQLVAKSPASSTAGAVAERSSMLYQGTVVAVGEAIAVVVATGDRTEIGRTTRLAPEEGRAGGVQAHLRRLTDVTLPVSLGAGVVLMVAQLLRGLPLGEALGPAVALTVGAVPEGLPFVATAAQLATARRLSARGALVRDPSTIEPLGRVDVLCFDKTGTLTEGRLRLRQVSDGVTSRPLDELTPRMRDAVAAALRANPDHNGGRLPHPTDRAIMRGAEQLEMEPTEDVGEWERVDELPFEPSRGYHAVLGQTPAGQLLSVKGAPEILLDRCSRWITADGVAEFDAAVREAVHEEVERLARKGYRVLAVAERPASDRADLTESRIRDLCFMGLLGIADPIRPTAAEAVRRLASAGAQVIVVTGDHPSTAEAVAAELGVLDGRVATGAELDAVDDDRLAEEIANVVVFARMSPEQKARVVRALRGAGRVVAVTGDGANDVPAIRLADVGIALGKRATSAAREAADVVVTDNRIETIAEAIAESRAMWKSTRNALAVLLGGNLGEVAFTVGASLISGRSPLNVRQLLLVNLLTDMLPAIALAVRSPRDATPDELLQEGPERSLGTVLGRDIGVRAATTALAAQTTWLLARPLGTRAQTDTTALVALVGTQLAQTVAAGGRDPLVTGAGLLSLAVLAVVVQTPGLSHFFGCRPLAVHGWAVGLGTSVVFSLVAAVFTRRLGAADVSDRSSGRHPHDSQRTSQAATNGV</sequence>
<feature type="region of interest" description="Disordered" evidence="11">
    <location>
        <begin position="635"/>
        <end position="657"/>
    </location>
</feature>
<dbReference type="SFLD" id="SFLDF00027">
    <property type="entry name" value="p-type_atpase"/>
    <property type="match status" value="1"/>
</dbReference>
<evidence type="ECO:0000256" key="4">
    <source>
        <dbReference type="ARBA" id="ARBA00022741"/>
    </source>
</evidence>
<feature type="transmembrane region" description="Helical" evidence="12">
    <location>
        <begin position="1430"/>
        <end position="1452"/>
    </location>
</feature>
<organism evidence="14 15">
    <name type="scientific">Marinactinospora rubrisoli</name>
    <dbReference type="NCBI Taxonomy" id="2715399"/>
    <lineage>
        <taxon>Bacteria</taxon>
        <taxon>Bacillati</taxon>
        <taxon>Actinomycetota</taxon>
        <taxon>Actinomycetes</taxon>
        <taxon>Streptosporangiales</taxon>
        <taxon>Nocardiopsidaceae</taxon>
        <taxon>Marinactinospora</taxon>
    </lineage>
</organism>
<dbReference type="InterPro" id="IPR059000">
    <property type="entry name" value="ATPase_P-type_domA"/>
</dbReference>
<comment type="catalytic activity">
    <reaction evidence="10">
        <text>ATP + H2O = ADP + phosphate + H(+)</text>
        <dbReference type="Rhea" id="RHEA:13065"/>
        <dbReference type="ChEBI" id="CHEBI:15377"/>
        <dbReference type="ChEBI" id="CHEBI:15378"/>
        <dbReference type="ChEBI" id="CHEBI:30616"/>
        <dbReference type="ChEBI" id="CHEBI:43474"/>
        <dbReference type="ChEBI" id="CHEBI:456216"/>
    </reaction>
</comment>